<dbReference type="GO" id="GO:0000981">
    <property type="term" value="F:DNA-binding transcription factor activity, RNA polymerase II-specific"/>
    <property type="evidence" value="ECO:0007669"/>
    <property type="project" value="TreeGrafter"/>
</dbReference>
<evidence type="ECO:0000256" key="1">
    <source>
        <dbReference type="ARBA" id="ARBA00022723"/>
    </source>
</evidence>
<sequence length="467" mass="54796">MPSHRLRISAMERFTCRTCLCIADLNSSAQVFEICSTEKTIRDVLLEFVPSMEKTLSKEDRICGTCVNTLKNFMGFLEKCLEIEENYENWSVENHKIIQIGEIVDHDHSYIKFNTEDDTDKQEEREQNNENAPNTNQEQNFEEVEIQLIPVGSVQDPLLIQNLQTISTNPQEPIAPNVTIVATGDELLDDNFIQIKSENDQTSFMEYDGDLGIYQQLADEQSLFICELCGDGFLSKQLLQRHMSVHGELRIMCDKCPKVFRNDSSLKAHYKLKHAPTSLRFKCDFCEQVFARADYLRNHVKKHVNEKKNNVKCRIPGKFLRFKNTDDPLPCKICGKYYNGIQKLKVHLQTHLVVKRFACEYCDLTYKRWPSLKRHEKSHLESDQFFYRCNVCWKRFPKKEELDQHMHQHGSPRYRCQVCDEQFHRKYLFDNHYLLAHATPEDIENSKKEVIYDTLLELSSQNLLVTE</sequence>
<dbReference type="Proteomes" id="UP001153712">
    <property type="component" value="Chromosome 4"/>
</dbReference>
<feature type="domain" description="C2H2-type" evidence="8">
    <location>
        <begin position="416"/>
        <end position="437"/>
    </location>
</feature>
<feature type="compositionally biased region" description="Polar residues" evidence="7">
    <location>
        <begin position="129"/>
        <end position="139"/>
    </location>
</feature>
<evidence type="ECO:0000256" key="4">
    <source>
        <dbReference type="ARBA" id="ARBA00022833"/>
    </source>
</evidence>
<dbReference type="AlphaFoldDB" id="A0A9N9XNX6"/>
<dbReference type="Gene3D" id="3.30.160.60">
    <property type="entry name" value="Classic Zinc Finger"/>
    <property type="match status" value="4"/>
</dbReference>
<feature type="domain" description="C2H2-type" evidence="8">
    <location>
        <begin position="226"/>
        <end position="246"/>
    </location>
</feature>
<dbReference type="PROSITE" id="PS00028">
    <property type="entry name" value="ZINC_FINGER_C2H2_1"/>
    <property type="match status" value="7"/>
</dbReference>
<dbReference type="GO" id="GO:0000978">
    <property type="term" value="F:RNA polymerase II cis-regulatory region sequence-specific DNA binding"/>
    <property type="evidence" value="ECO:0007669"/>
    <property type="project" value="TreeGrafter"/>
</dbReference>
<reference evidence="9" key="1">
    <citation type="submission" date="2022-01" db="EMBL/GenBank/DDBJ databases">
        <authorList>
            <person name="King R."/>
        </authorList>
    </citation>
    <scope>NUCLEOTIDE SEQUENCE</scope>
</reference>
<feature type="domain" description="C2H2-type" evidence="8">
    <location>
        <begin position="389"/>
        <end position="409"/>
    </location>
</feature>
<gene>
    <name evidence="9" type="ORF">PHYEVI_LOCUS7888</name>
</gene>
<feature type="domain" description="C2H2-type" evidence="8">
    <location>
        <begin position="253"/>
        <end position="274"/>
    </location>
</feature>
<evidence type="ECO:0000313" key="9">
    <source>
        <dbReference type="EMBL" id="CAG9861553.1"/>
    </source>
</evidence>
<dbReference type="PANTHER" id="PTHR24388:SF104">
    <property type="entry name" value="AT-RICH BINDING PROTEIN-RELATED"/>
    <property type="match status" value="1"/>
</dbReference>
<name>A0A9N9XNX6_PHYSR</name>
<feature type="domain" description="C2H2-type" evidence="8">
    <location>
        <begin position="283"/>
        <end position="303"/>
    </location>
</feature>
<feature type="region of interest" description="Disordered" evidence="7">
    <location>
        <begin position="117"/>
        <end position="140"/>
    </location>
</feature>
<dbReference type="InterPro" id="IPR050527">
    <property type="entry name" value="Snail/Krueppel_Znf"/>
</dbReference>
<evidence type="ECO:0000313" key="10">
    <source>
        <dbReference type="Proteomes" id="UP001153712"/>
    </source>
</evidence>
<dbReference type="InterPro" id="IPR013087">
    <property type="entry name" value="Znf_C2H2_type"/>
</dbReference>
<dbReference type="OrthoDB" id="6715806at2759"/>
<dbReference type="GO" id="GO:0005634">
    <property type="term" value="C:nucleus"/>
    <property type="evidence" value="ECO:0007669"/>
    <property type="project" value="InterPro"/>
</dbReference>
<dbReference type="EMBL" id="OU900097">
    <property type="protein sequence ID" value="CAG9861553.1"/>
    <property type="molecule type" value="Genomic_DNA"/>
</dbReference>
<evidence type="ECO:0000259" key="8">
    <source>
        <dbReference type="PROSITE" id="PS00028"/>
    </source>
</evidence>
<keyword evidence="5" id="KW-0539">Nucleus</keyword>
<evidence type="ECO:0000256" key="2">
    <source>
        <dbReference type="ARBA" id="ARBA00022737"/>
    </source>
</evidence>
<feature type="domain" description="C2H2-type" evidence="8">
    <location>
        <begin position="359"/>
        <end position="379"/>
    </location>
</feature>
<dbReference type="InterPro" id="IPR012934">
    <property type="entry name" value="Znf_AD"/>
</dbReference>
<evidence type="ECO:0000256" key="6">
    <source>
        <dbReference type="ARBA" id="ARBA00037948"/>
    </source>
</evidence>
<evidence type="ECO:0000256" key="3">
    <source>
        <dbReference type="ARBA" id="ARBA00022771"/>
    </source>
</evidence>
<feature type="domain" description="C2H2-type" evidence="8">
    <location>
        <begin position="331"/>
        <end position="351"/>
    </location>
</feature>
<protein>
    <recommendedName>
        <fullName evidence="8">C2H2-type domain-containing protein</fullName>
    </recommendedName>
</protein>
<dbReference type="GO" id="GO:0008270">
    <property type="term" value="F:zinc ion binding"/>
    <property type="evidence" value="ECO:0007669"/>
    <property type="project" value="UniProtKB-KW"/>
</dbReference>
<accession>A0A9N9XNX6</accession>
<dbReference type="SMART" id="SM00868">
    <property type="entry name" value="zf-AD"/>
    <property type="match status" value="1"/>
</dbReference>
<dbReference type="SMART" id="SM00355">
    <property type="entry name" value="ZnF_C2H2"/>
    <property type="match status" value="7"/>
</dbReference>
<evidence type="ECO:0000256" key="5">
    <source>
        <dbReference type="ARBA" id="ARBA00023242"/>
    </source>
</evidence>
<dbReference type="SUPFAM" id="SSF57667">
    <property type="entry name" value="beta-beta-alpha zinc fingers"/>
    <property type="match status" value="4"/>
</dbReference>
<dbReference type="PANTHER" id="PTHR24388">
    <property type="entry name" value="ZINC FINGER PROTEIN"/>
    <property type="match status" value="1"/>
</dbReference>
<keyword evidence="4" id="KW-0862">Zinc</keyword>
<dbReference type="Pfam" id="PF13894">
    <property type="entry name" value="zf-C2H2_4"/>
    <property type="match status" value="1"/>
</dbReference>
<comment type="similarity">
    <text evidence="6">Belongs to the snail C2H2-type zinc-finger protein family.</text>
</comment>
<dbReference type="InterPro" id="IPR036236">
    <property type="entry name" value="Znf_C2H2_sf"/>
</dbReference>
<dbReference type="Pfam" id="PF00096">
    <property type="entry name" value="zf-C2H2"/>
    <property type="match status" value="4"/>
</dbReference>
<keyword evidence="3" id="KW-0863">Zinc-finger</keyword>
<keyword evidence="1" id="KW-0479">Metal-binding</keyword>
<proteinExistence type="inferred from homology"/>
<organism evidence="9 10">
    <name type="scientific">Phyllotreta striolata</name>
    <name type="common">Striped flea beetle</name>
    <name type="synonym">Crioceris striolata</name>
    <dbReference type="NCBI Taxonomy" id="444603"/>
    <lineage>
        <taxon>Eukaryota</taxon>
        <taxon>Metazoa</taxon>
        <taxon>Ecdysozoa</taxon>
        <taxon>Arthropoda</taxon>
        <taxon>Hexapoda</taxon>
        <taxon>Insecta</taxon>
        <taxon>Pterygota</taxon>
        <taxon>Neoptera</taxon>
        <taxon>Endopterygota</taxon>
        <taxon>Coleoptera</taxon>
        <taxon>Polyphaga</taxon>
        <taxon>Cucujiformia</taxon>
        <taxon>Chrysomeloidea</taxon>
        <taxon>Chrysomelidae</taxon>
        <taxon>Galerucinae</taxon>
        <taxon>Alticini</taxon>
        <taxon>Phyllotreta</taxon>
    </lineage>
</organism>
<evidence type="ECO:0000256" key="7">
    <source>
        <dbReference type="SAM" id="MobiDB-lite"/>
    </source>
</evidence>
<keyword evidence="10" id="KW-1185">Reference proteome</keyword>
<keyword evidence="2" id="KW-0677">Repeat</keyword>